<protein>
    <recommendedName>
        <fullName evidence="6">Bifunctional ligase/repressor BirA</fullName>
    </recommendedName>
    <alternativeName>
        <fullName evidence="6">Biotin--[acetyl-CoA-carboxylase] ligase</fullName>
        <ecNumber evidence="6">6.3.4.15</ecNumber>
    </alternativeName>
    <alternativeName>
        <fullName evidence="6">Biotin--protein ligase</fullName>
    </alternativeName>
    <alternativeName>
        <fullName evidence="6">Biotin-[acetyl-CoA carboxylase] synthetase</fullName>
    </alternativeName>
</protein>
<gene>
    <name evidence="6" type="primary">birA</name>
    <name evidence="8" type="ORF">AUO94_06880</name>
</gene>
<keyword evidence="2 6" id="KW-0547">Nucleotide-binding</keyword>
<dbReference type="SUPFAM" id="SSF50037">
    <property type="entry name" value="C-terminal domain of transcriptional repressors"/>
    <property type="match status" value="1"/>
</dbReference>
<feature type="binding site" evidence="6">
    <location>
        <position position="118"/>
    </location>
    <ligand>
        <name>biotin</name>
        <dbReference type="ChEBI" id="CHEBI:57586"/>
    </ligand>
</feature>
<dbReference type="Gene3D" id="3.30.930.10">
    <property type="entry name" value="Bira Bifunctional Protein, Domain 2"/>
    <property type="match status" value="1"/>
</dbReference>
<feature type="domain" description="BPL/LPL catalytic" evidence="7">
    <location>
        <begin position="71"/>
        <end position="262"/>
    </location>
</feature>
<dbReference type="Pfam" id="PF08279">
    <property type="entry name" value="HTH_11"/>
    <property type="match status" value="1"/>
</dbReference>
<keyword evidence="5 6" id="KW-0092">Biotin</keyword>
<dbReference type="CDD" id="cd00090">
    <property type="entry name" value="HTH_ARSR"/>
    <property type="match status" value="1"/>
</dbReference>
<comment type="similarity">
    <text evidence="6">Belongs to the biotin--protein ligase family.</text>
</comment>
<comment type="catalytic activity">
    <reaction evidence="6">
        <text>biotin + L-lysyl-[protein] + ATP = N(6)-biotinyl-L-lysyl-[protein] + AMP + diphosphate + H(+)</text>
        <dbReference type="Rhea" id="RHEA:11756"/>
        <dbReference type="Rhea" id="RHEA-COMP:9752"/>
        <dbReference type="Rhea" id="RHEA-COMP:10505"/>
        <dbReference type="ChEBI" id="CHEBI:15378"/>
        <dbReference type="ChEBI" id="CHEBI:29969"/>
        <dbReference type="ChEBI" id="CHEBI:30616"/>
        <dbReference type="ChEBI" id="CHEBI:33019"/>
        <dbReference type="ChEBI" id="CHEBI:57586"/>
        <dbReference type="ChEBI" id="CHEBI:83144"/>
        <dbReference type="ChEBI" id="CHEBI:456215"/>
        <dbReference type="EC" id="6.3.4.15"/>
    </reaction>
</comment>
<dbReference type="PANTHER" id="PTHR12835">
    <property type="entry name" value="BIOTIN PROTEIN LIGASE"/>
    <property type="match status" value="1"/>
</dbReference>
<evidence type="ECO:0000256" key="4">
    <source>
        <dbReference type="ARBA" id="ARBA00023125"/>
    </source>
</evidence>
<evidence type="ECO:0000256" key="3">
    <source>
        <dbReference type="ARBA" id="ARBA00022840"/>
    </source>
</evidence>
<dbReference type="InterPro" id="IPR045864">
    <property type="entry name" value="aa-tRNA-synth_II/BPL/LPL"/>
</dbReference>
<evidence type="ECO:0000313" key="8">
    <source>
        <dbReference type="EMBL" id="ALS78402.1"/>
    </source>
</evidence>
<dbReference type="EC" id="6.3.4.15" evidence="6"/>
<dbReference type="InterPro" id="IPR011991">
    <property type="entry name" value="ArsR-like_HTH"/>
</dbReference>
<dbReference type="InterPro" id="IPR003142">
    <property type="entry name" value="BPL_C"/>
</dbReference>
<dbReference type="HAMAP" id="MF_00978">
    <property type="entry name" value="Bifunct_BirA"/>
    <property type="match status" value="1"/>
</dbReference>
<dbReference type="GO" id="GO:0016874">
    <property type="term" value="F:ligase activity"/>
    <property type="evidence" value="ECO:0007669"/>
    <property type="project" value="UniProtKB-KW"/>
</dbReference>
<dbReference type="InterPro" id="IPR030855">
    <property type="entry name" value="Bifunct_BirA"/>
</dbReference>
<feature type="binding site" evidence="6">
    <location>
        <position position="189"/>
    </location>
    <ligand>
        <name>biotin</name>
        <dbReference type="ChEBI" id="CHEBI:57586"/>
    </ligand>
</feature>
<dbReference type="NCBIfam" id="TIGR00121">
    <property type="entry name" value="birA_ligase"/>
    <property type="match status" value="1"/>
</dbReference>
<dbReference type="SUPFAM" id="SSF46785">
    <property type="entry name" value="Winged helix' DNA-binding domain"/>
    <property type="match status" value="1"/>
</dbReference>
<evidence type="ECO:0000256" key="6">
    <source>
        <dbReference type="HAMAP-Rule" id="MF_00978"/>
    </source>
</evidence>
<keyword evidence="6" id="KW-0678">Repressor</keyword>
<evidence type="ECO:0000259" key="7">
    <source>
        <dbReference type="PROSITE" id="PS51733"/>
    </source>
</evidence>
<dbReference type="CDD" id="cd16442">
    <property type="entry name" value="BPL"/>
    <property type="match status" value="1"/>
</dbReference>
<name>A0ABM5WVP5_9BACL</name>
<evidence type="ECO:0000256" key="5">
    <source>
        <dbReference type="ARBA" id="ARBA00023267"/>
    </source>
</evidence>
<dbReference type="InterPro" id="IPR004408">
    <property type="entry name" value="Biotin_CoA_COase_ligase"/>
</dbReference>
<dbReference type="InterPro" id="IPR036388">
    <property type="entry name" value="WH-like_DNA-bd_sf"/>
</dbReference>
<dbReference type="Pfam" id="PF03099">
    <property type="entry name" value="BPL_LplA_LipB"/>
    <property type="match status" value="1"/>
</dbReference>
<keyword evidence="6" id="KW-0805">Transcription regulation</keyword>
<keyword evidence="9" id="KW-1185">Reference proteome</keyword>
<keyword evidence="1 6" id="KW-0436">Ligase</keyword>
<dbReference type="InterPro" id="IPR004143">
    <property type="entry name" value="BPL_LPL_catalytic"/>
</dbReference>
<comment type="caution">
    <text evidence="6">Lacks conserved residue(s) required for the propagation of feature annotation.</text>
</comment>
<accession>A0ABM5WVP5</accession>
<dbReference type="InterPro" id="IPR013196">
    <property type="entry name" value="HTH_11"/>
</dbReference>
<dbReference type="RefSeq" id="WP_058385061.1">
    <property type="nucleotide sequence ID" value="NZ_CP013661.2"/>
</dbReference>
<dbReference type="Proteomes" id="UP000065533">
    <property type="component" value="Chromosome"/>
</dbReference>
<dbReference type="PANTHER" id="PTHR12835:SF5">
    <property type="entry name" value="BIOTIN--PROTEIN LIGASE"/>
    <property type="match status" value="1"/>
</dbReference>
<dbReference type="SUPFAM" id="SSF55681">
    <property type="entry name" value="Class II aaRS and biotin synthetases"/>
    <property type="match status" value="1"/>
</dbReference>
<dbReference type="InterPro" id="IPR036390">
    <property type="entry name" value="WH_DNA-bd_sf"/>
</dbReference>
<dbReference type="PROSITE" id="PS51733">
    <property type="entry name" value="BPL_LPL_CATALYTIC"/>
    <property type="match status" value="1"/>
</dbReference>
<dbReference type="EMBL" id="CP013661">
    <property type="protein sequence ID" value="ALS78402.1"/>
    <property type="molecule type" value="Genomic_DNA"/>
</dbReference>
<keyword evidence="3 6" id="KW-0067">ATP-binding</keyword>
<organism evidence="8 9">
    <name type="scientific">Planococcus kocurii</name>
    <dbReference type="NCBI Taxonomy" id="1374"/>
    <lineage>
        <taxon>Bacteria</taxon>
        <taxon>Bacillati</taxon>
        <taxon>Bacillota</taxon>
        <taxon>Bacilli</taxon>
        <taxon>Bacillales</taxon>
        <taxon>Caryophanaceae</taxon>
        <taxon>Planococcus</taxon>
    </lineage>
</organism>
<comment type="function">
    <text evidence="6">Acts both as a biotin--[acetyl-CoA-carboxylase] ligase and a repressor.</text>
</comment>
<dbReference type="Gene3D" id="1.10.10.10">
    <property type="entry name" value="Winged helix-like DNA-binding domain superfamily/Winged helix DNA-binding domain"/>
    <property type="match status" value="1"/>
</dbReference>
<keyword evidence="4 6" id="KW-0238">DNA-binding</keyword>
<evidence type="ECO:0000256" key="2">
    <source>
        <dbReference type="ARBA" id="ARBA00022741"/>
    </source>
</evidence>
<dbReference type="Pfam" id="PF02237">
    <property type="entry name" value="BPL_C"/>
    <property type="match status" value="1"/>
</dbReference>
<reference evidence="8" key="1">
    <citation type="submission" date="2016-01" db="EMBL/GenBank/DDBJ databases">
        <title>Complete genome of Planococcus kocurri type strain.</title>
        <authorList>
            <person name="See-Too W.S."/>
        </authorList>
    </citation>
    <scope>NUCLEOTIDE SEQUENCE [LARGE SCALE GENOMIC DNA]</scope>
    <source>
        <strain evidence="8">ATCC 43650</strain>
    </source>
</reference>
<dbReference type="InterPro" id="IPR008988">
    <property type="entry name" value="Transcriptional_repressor_C"/>
</dbReference>
<evidence type="ECO:0000313" key="9">
    <source>
        <dbReference type="Proteomes" id="UP000065533"/>
    </source>
</evidence>
<dbReference type="Gene3D" id="2.30.30.100">
    <property type="match status" value="1"/>
</dbReference>
<evidence type="ECO:0000256" key="1">
    <source>
        <dbReference type="ARBA" id="ARBA00022598"/>
    </source>
</evidence>
<keyword evidence="6" id="KW-0804">Transcription</keyword>
<feature type="DNA-binding region" description="H-T-H motif" evidence="6">
    <location>
        <begin position="23"/>
        <end position="42"/>
    </location>
</feature>
<proteinExistence type="inferred from homology"/>
<sequence>MNITVTLKIAKRLIESNGEAVSGQHLADELGVSRTAIWKHIKELEEKGYGIESVKKKGYRIVMLPDTLEPLGIQTGLKTKSIGREIEYVESCASTQIIAHQLAQEGAPDGTVVLTETQTAGRGRLARKWDSAANKGAWMSIILRPDVAPQKAPQFTLVTAVAVVRAIEEVTGLQPQIKWPNDILLNGKKCTGILTELQSDADGIQALIIGIGLNINQEKDDFDAEVQDIATSLKMESGEAVNRQKLVQSLLFYMELYTHMYIEEGFAMLKILWESYSTTIGQPVRARMTNQTLEGIAEGITDDGVLQLRTADGKLHGIYSADIEMTNESRKTP</sequence>
<feature type="binding site" evidence="6">
    <location>
        <begin position="122"/>
        <end position="124"/>
    </location>
    <ligand>
        <name>biotin</name>
        <dbReference type="ChEBI" id="CHEBI:57586"/>
    </ligand>
</feature>